<dbReference type="RefSeq" id="WP_229159572.1">
    <property type="nucleotide sequence ID" value="NZ_JAJEWP010000002.1"/>
</dbReference>
<dbReference type="PANTHER" id="PTHR43047">
    <property type="entry name" value="TWO-COMPONENT HISTIDINE PROTEIN KINASE"/>
    <property type="match status" value="1"/>
</dbReference>
<keyword evidence="12" id="KW-0175">Coiled coil</keyword>
<keyword evidence="6" id="KW-0808">Transferase</keyword>
<evidence type="ECO:0000313" key="17">
    <source>
        <dbReference type="Proteomes" id="UP001520878"/>
    </source>
</evidence>
<feature type="transmembrane region" description="Helical" evidence="13">
    <location>
        <begin position="38"/>
        <end position="58"/>
    </location>
</feature>
<keyword evidence="5 11" id="KW-0597">Phosphoprotein</keyword>
<dbReference type="InterPro" id="IPR004358">
    <property type="entry name" value="Sig_transdc_His_kin-like_C"/>
</dbReference>
<dbReference type="EC" id="2.7.13.3" evidence="4"/>
<feature type="transmembrane region" description="Helical" evidence="13">
    <location>
        <begin position="152"/>
        <end position="170"/>
    </location>
</feature>
<feature type="transmembrane region" description="Helical" evidence="13">
    <location>
        <begin position="467"/>
        <end position="485"/>
    </location>
</feature>
<proteinExistence type="inferred from homology"/>
<evidence type="ECO:0000256" key="2">
    <source>
        <dbReference type="ARBA" id="ARBA00004141"/>
    </source>
</evidence>
<keyword evidence="7 13" id="KW-0812">Transmembrane</keyword>
<dbReference type="Gene3D" id="3.30.565.10">
    <property type="entry name" value="Histidine kinase-like ATPase, C-terminal domain"/>
    <property type="match status" value="1"/>
</dbReference>
<dbReference type="Pfam" id="PF00072">
    <property type="entry name" value="Response_reg"/>
    <property type="match status" value="1"/>
</dbReference>
<dbReference type="CDD" id="cd10322">
    <property type="entry name" value="SLC5sbd"/>
    <property type="match status" value="1"/>
</dbReference>
<evidence type="ECO:0000256" key="13">
    <source>
        <dbReference type="SAM" id="Phobius"/>
    </source>
</evidence>
<dbReference type="Pfam" id="PF12860">
    <property type="entry name" value="PAS_7"/>
    <property type="match status" value="1"/>
</dbReference>
<evidence type="ECO:0000259" key="15">
    <source>
        <dbReference type="PROSITE" id="PS50110"/>
    </source>
</evidence>
<dbReference type="InterPro" id="IPR001789">
    <property type="entry name" value="Sig_transdc_resp-reg_receiver"/>
</dbReference>
<feature type="transmembrane region" description="Helical" evidence="13">
    <location>
        <begin position="114"/>
        <end position="132"/>
    </location>
</feature>
<feature type="transmembrane region" description="Helical" evidence="13">
    <location>
        <begin position="64"/>
        <end position="85"/>
    </location>
</feature>
<dbReference type="PROSITE" id="PS50110">
    <property type="entry name" value="RESPONSE_REGULATORY"/>
    <property type="match status" value="1"/>
</dbReference>
<protein>
    <recommendedName>
        <fullName evidence="4">histidine kinase</fullName>
        <ecNumber evidence="4">2.7.13.3</ecNumber>
    </recommendedName>
</protein>
<organism evidence="16 17">
    <name type="scientific">Fluctibacter halophilus</name>
    <dbReference type="NCBI Taxonomy" id="226011"/>
    <lineage>
        <taxon>Bacteria</taxon>
        <taxon>Pseudomonadati</taxon>
        <taxon>Pseudomonadota</taxon>
        <taxon>Gammaproteobacteria</taxon>
        <taxon>Alteromonadales</taxon>
        <taxon>Alteromonadaceae</taxon>
        <taxon>Fluctibacter</taxon>
    </lineage>
</organism>
<dbReference type="Gene3D" id="1.10.287.130">
    <property type="match status" value="1"/>
</dbReference>
<dbReference type="Pfam" id="PF00512">
    <property type="entry name" value="HisKA"/>
    <property type="match status" value="1"/>
</dbReference>
<dbReference type="SUPFAM" id="SSF55874">
    <property type="entry name" value="ATPase domain of HSP90 chaperone/DNA topoisomerase II/histidine kinase"/>
    <property type="match status" value="1"/>
</dbReference>
<keyword evidence="17" id="KW-1185">Reference proteome</keyword>
<dbReference type="InterPro" id="IPR036097">
    <property type="entry name" value="HisK_dim/P_sf"/>
</dbReference>
<dbReference type="InterPro" id="IPR038377">
    <property type="entry name" value="Na/Glc_symporter_sf"/>
</dbReference>
<gene>
    <name evidence="16" type="ORF">LJ739_08985</name>
</gene>
<dbReference type="CDD" id="cd17546">
    <property type="entry name" value="REC_hyHK_CKI1_RcsC-like"/>
    <property type="match status" value="1"/>
</dbReference>
<evidence type="ECO:0000256" key="11">
    <source>
        <dbReference type="PROSITE-ProRule" id="PRU00169"/>
    </source>
</evidence>
<reference evidence="16 17" key="1">
    <citation type="submission" date="2021-10" db="EMBL/GenBank/DDBJ databases">
        <title>Draft genome of Aestuariibacter halophilus JC2043.</title>
        <authorList>
            <person name="Emsley S.A."/>
            <person name="Pfannmuller K.M."/>
            <person name="Ushijima B."/>
            <person name="Saw J.H."/>
            <person name="Videau P."/>
        </authorList>
    </citation>
    <scope>NUCLEOTIDE SEQUENCE [LARGE SCALE GENOMIC DNA]</scope>
    <source>
        <strain evidence="16 17">JC2043</strain>
    </source>
</reference>
<evidence type="ECO:0000256" key="8">
    <source>
        <dbReference type="ARBA" id="ARBA00022777"/>
    </source>
</evidence>
<dbReference type="SMART" id="SM00387">
    <property type="entry name" value="HATPase_c"/>
    <property type="match status" value="1"/>
</dbReference>
<dbReference type="Gene3D" id="1.20.1730.10">
    <property type="entry name" value="Sodium/glucose cotransporter"/>
    <property type="match status" value="1"/>
</dbReference>
<dbReference type="InterPro" id="IPR005467">
    <property type="entry name" value="His_kinase_dom"/>
</dbReference>
<feature type="transmembrane region" description="Helical" evidence="13">
    <location>
        <begin position="315"/>
        <end position="340"/>
    </location>
</feature>
<evidence type="ECO:0000256" key="12">
    <source>
        <dbReference type="SAM" id="Coils"/>
    </source>
</evidence>
<dbReference type="Proteomes" id="UP001520878">
    <property type="component" value="Unassembled WGS sequence"/>
</dbReference>
<evidence type="ECO:0000256" key="10">
    <source>
        <dbReference type="ARBA" id="ARBA00023136"/>
    </source>
</evidence>
<keyword evidence="9 13" id="KW-1133">Transmembrane helix</keyword>
<evidence type="ECO:0000256" key="6">
    <source>
        <dbReference type="ARBA" id="ARBA00022679"/>
    </source>
</evidence>
<dbReference type="PROSITE" id="PS50283">
    <property type="entry name" value="NA_SOLUT_SYMP_3"/>
    <property type="match status" value="1"/>
</dbReference>
<keyword evidence="8" id="KW-0418">Kinase</keyword>
<feature type="domain" description="Response regulatory" evidence="15">
    <location>
        <begin position="1022"/>
        <end position="1137"/>
    </location>
</feature>
<dbReference type="InterPro" id="IPR003594">
    <property type="entry name" value="HATPase_dom"/>
</dbReference>
<evidence type="ECO:0000256" key="7">
    <source>
        <dbReference type="ARBA" id="ARBA00022692"/>
    </source>
</evidence>
<comment type="subcellular location">
    <subcellularLocation>
        <location evidence="2">Membrane</location>
        <topology evidence="2">Multi-pass membrane protein</topology>
    </subcellularLocation>
</comment>
<feature type="domain" description="Histidine kinase" evidence="14">
    <location>
        <begin position="792"/>
        <end position="1002"/>
    </location>
</feature>
<dbReference type="Gene3D" id="3.40.50.2300">
    <property type="match status" value="1"/>
</dbReference>
<dbReference type="InterPro" id="IPR001734">
    <property type="entry name" value="Na/solute_symporter"/>
</dbReference>
<evidence type="ECO:0000256" key="3">
    <source>
        <dbReference type="ARBA" id="ARBA00006434"/>
    </source>
</evidence>
<dbReference type="InterPro" id="IPR035965">
    <property type="entry name" value="PAS-like_dom_sf"/>
</dbReference>
<dbReference type="EMBL" id="JAJEWP010000002">
    <property type="protein sequence ID" value="MCC2616373.1"/>
    <property type="molecule type" value="Genomic_DNA"/>
</dbReference>
<dbReference type="PANTHER" id="PTHR43047:SF9">
    <property type="entry name" value="HISTIDINE KINASE"/>
    <property type="match status" value="1"/>
</dbReference>
<feature type="transmembrane region" description="Helical" evidence="13">
    <location>
        <begin position="228"/>
        <end position="249"/>
    </location>
</feature>
<evidence type="ECO:0000259" key="14">
    <source>
        <dbReference type="PROSITE" id="PS50109"/>
    </source>
</evidence>
<comment type="catalytic activity">
    <reaction evidence="1">
        <text>ATP + protein L-histidine = ADP + protein N-phospho-L-histidine.</text>
        <dbReference type="EC" id="2.7.13.3"/>
    </reaction>
</comment>
<dbReference type="SMART" id="SM00388">
    <property type="entry name" value="HisKA"/>
    <property type="match status" value="1"/>
</dbReference>
<feature type="transmembrane region" description="Helical" evidence="13">
    <location>
        <begin position="182"/>
        <end position="208"/>
    </location>
</feature>
<dbReference type="InterPro" id="IPR011006">
    <property type="entry name" value="CheY-like_superfamily"/>
</dbReference>
<evidence type="ECO:0000256" key="4">
    <source>
        <dbReference type="ARBA" id="ARBA00012438"/>
    </source>
</evidence>
<evidence type="ECO:0000256" key="5">
    <source>
        <dbReference type="ARBA" id="ARBA00022553"/>
    </source>
</evidence>
<feature type="transmembrane region" description="Helical" evidence="13">
    <location>
        <begin position="270"/>
        <end position="295"/>
    </location>
</feature>
<dbReference type="PRINTS" id="PR00344">
    <property type="entry name" value="BCTRLSENSOR"/>
</dbReference>
<evidence type="ECO:0000256" key="1">
    <source>
        <dbReference type="ARBA" id="ARBA00000085"/>
    </source>
</evidence>
<feature type="transmembrane region" description="Helical" evidence="13">
    <location>
        <begin position="401"/>
        <end position="422"/>
    </location>
</feature>
<evidence type="ECO:0000313" key="16">
    <source>
        <dbReference type="EMBL" id="MCC2616373.1"/>
    </source>
</evidence>
<accession>A0ABS8G773</accession>
<dbReference type="CDD" id="cd00082">
    <property type="entry name" value="HisKA"/>
    <property type="match status" value="1"/>
</dbReference>
<dbReference type="Pfam" id="PF02518">
    <property type="entry name" value="HATPase_c"/>
    <property type="match status" value="1"/>
</dbReference>
<feature type="coiled-coil region" evidence="12">
    <location>
        <begin position="751"/>
        <end position="785"/>
    </location>
</feature>
<dbReference type="InterPro" id="IPR003661">
    <property type="entry name" value="HisK_dim/P_dom"/>
</dbReference>
<dbReference type="SUPFAM" id="SSF55785">
    <property type="entry name" value="PYP-like sensor domain (PAS domain)"/>
    <property type="match status" value="1"/>
</dbReference>
<dbReference type="Gene3D" id="3.30.450.20">
    <property type="entry name" value="PAS domain"/>
    <property type="match status" value="1"/>
</dbReference>
<dbReference type="PROSITE" id="PS50109">
    <property type="entry name" value="HIS_KIN"/>
    <property type="match status" value="1"/>
</dbReference>
<dbReference type="SUPFAM" id="SSF47384">
    <property type="entry name" value="Homodimeric domain of signal transducing histidine kinase"/>
    <property type="match status" value="1"/>
</dbReference>
<evidence type="ECO:0000256" key="9">
    <source>
        <dbReference type="ARBA" id="ARBA00022989"/>
    </source>
</evidence>
<comment type="caution">
    <text evidence="16">The sequence shown here is derived from an EMBL/GenBank/DDBJ whole genome shotgun (WGS) entry which is preliminary data.</text>
</comment>
<feature type="transmembrane region" description="Helical" evidence="13">
    <location>
        <begin position="371"/>
        <end position="389"/>
    </location>
</feature>
<feature type="transmembrane region" description="Helical" evidence="13">
    <location>
        <begin position="429"/>
        <end position="447"/>
    </location>
</feature>
<dbReference type="SUPFAM" id="SSF52172">
    <property type="entry name" value="CheY-like"/>
    <property type="match status" value="1"/>
</dbReference>
<feature type="modified residue" description="4-aspartylphosphate" evidence="11">
    <location>
        <position position="1071"/>
    </location>
</feature>
<name>A0ABS8G773_9ALTE</name>
<keyword evidence="10 13" id="KW-0472">Membrane</keyword>
<dbReference type="InterPro" id="IPR036890">
    <property type="entry name" value="HATPase_C_sf"/>
</dbReference>
<feature type="transmembrane region" description="Helical" evidence="13">
    <location>
        <begin position="6"/>
        <end position="23"/>
    </location>
</feature>
<sequence>MALSWMVLAFAYLAGLFWLARWGDSSSPLARKLTSHPLVYSLALAIYCTAWTFFGAVGEASRNAWQYLPIMLGPILLYTLGYRFIHKLTLVSKKQHITTIADFISSRYGKRQTVALLVTLIALLATIPYVALQLKAIGAAFQVVSTQSEGQVVVMLATLFMAAFSIYFGTQRTDVTEYRRGLMLAIAFESSIKLLALIAIAAVAYVMWKQQGNTNLMAAYTTPQAFGIFTSFPFVAQTIMAAAAVICLPRQFHVAVIDNLSLHHLKTARWVFPGYLLIISLVIPILASVGTTLLGQTSLEPDTYVLGLANLADSILLQMLVFVGGLSAATAMIIVATLTLSTMLTNDVILPRLLAFNNDDKNKVSMGKHILAIRRVVIGVLLLLAYLYYQQMTNSRSLASIGLIAFSLVIQLLPAIVGGLYWKRGHAHGVYAGLITGVCTWLLWLFLPLMDGQPSVQWHNETLSQGAIISLVTNAFAYGLFSYFAPSRLIDRIQAQAFVSPREHQVASTKKSLTSATVADLLTLLTTFLGESRCQLLVEDYQRRADITQWQDDAPPEPSFIAFCERALGGVLGGSSAKALIDSVLSGKKLGFEEVVNFFDDTTQALQFNTSALFTSIESLDQGISVVDKDLNLVAWNKRYLELFDYPDDMISVGTPIERLVRYNAIRGECGVGDIDELVSRRLEHMREGHPHRFLRQRSDGKVIEMVGNPLPGGGFVTSFSDVTEHIELQEALKESNIDLENRIRQRGEEVQAINAELRTEIERRAELEKALVSARKVAEQANASKTRFLALASHDILQPLNAAKLYLSALDEMPMNKEATETLAKLSSSVNASETLIATLLDIARLDQGELPLHIKPLSLKQLLTPLASEFAMQAQRKGLHFRARIPDIWVNADKTYVYRIVQNLLSNAIKYTVSGRVLLQVSRHDQQVTIRVWDSGVGISNHEQSQVFNDFYRVGDSQEHGVGLGLGVVSRLAEKLGAPLHLQSTLGRGSCFSVTLEQAPAEVKTATVASAPASMLQGLQVLVVDDKRENLDAMQTLLNKWGVSAHLAATQDLAKEIVARSPVEVALVDFHLGSDIDGLQLVAQLRKQQDSHLPAVLITANQDGELSRQCHEQDVHFLAKPVKPAKLRALLQSLRQAANQQAQASAPAPLK</sequence>
<dbReference type="SMART" id="SM00448">
    <property type="entry name" value="REC"/>
    <property type="match status" value="1"/>
</dbReference>
<comment type="similarity">
    <text evidence="3">Belongs to the sodium:solute symporter (SSF) (TC 2.A.21) family.</text>
</comment>